<proteinExistence type="inferred from homology"/>
<sequence>LHVAEVDKITALLLALAGRLARAQNALLSLPNAAEAQEKMVLEGKRDKLLEQLEEAKRLKENIDRRSRQVSGLLSKYLTEEEFADYSHFVTMKAKLVIDQREIDEKIKLGDEQLAALRETLHLRPRV</sequence>
<dbReference type="InterPro" id="IPR027685">
    <property type="entry name" value="Shroom_fam"/>
</dbReference>
<feature type="non-terminal residue" evidence="7">
    <location>
        <position position="127"/>
    </location>
</feature>
<keyword evidence="3" id="KW-0963">Cytoplasm</keyword>
<evidence type="ECO:0000256" key="1">
    <source>
        <dbReference type="ARBA" id="ARBA00004245"/>
    </source>
</evidence>
<protein>
    <recommendedName>
        <fullName evidence="6">ASD2 domain-containing protein</fullName>
    </recommendedName>
</protein>
<dbReference type="Pfam" id="PF08687">
    <property type="entry name" value="ASD2"/>
    <property type="match status" value="1"/>
</dbReference>
<dbReference type="AlphaFoldDB" id="E9G0R0"/>
<gene>
    <name evidence="7" type="ORF">DAPPUDRAFT_43813</name>
</gene>
<feature type="coiled-coil region" evidence="5">
    <location>
        <begin position="39"/>
        <end position="69"/>
    </location>
</feature>
<reference evidence="7 8" key="1">
    <citation type="journal article" date="2011" name="Science">
        <title>The ecoresponsive genome of Daphnia pulex.</title>
        <authorList>
            <person name="Colbourne J.K."/>
            <person name="Pfrender M.E."/>
            <person name="Gilbert D."/>
            <person name="Thomas W.K."/>
            <person name="Tucker A."/>
            <person name="Oakley T.H."/>
            <person name="Tokishita S."/>
            <person name="Aerts A."/>
            <person name="Arnold G.J."/>
            <person name="Basu M.K."/>
            <person name="Bauer D.J."/>
            <person name="Caceres C.E."/>
            <person name="Carmel L."/>
            <person name="Casola C."/>
            <person name="Choi J.H."/>
            <person name="Detter J.C."/>
            <person name="Dong Q."/>
            <person name="Dusheyko S."/>
            <person name="Eads B.D."/>
            <person name="Frohlich T."/>
            <person name="Geiler-Samerotte K.A."/>
            <person name="Gerlach D."/>
            <person name="Hatcher P."/>
            <person name="Jogdeo S."/>
            <person name="Krijgsveld J."/>
            <person name="Kriventseva E.V."/>
            <person name="Kultz D."/>
            <person name="Laforsch C."/>
            <person name="Lindquist E."/>
            <person name="Lopez J."/>
            <person name="Manak J.R."/>
            <person name="Muller J."/>
            <person name="Pangilinan J."/>
            <person name="Patwardhan R.P."/>
            <person name="Pitluck S."/>
            <person name="Pritham E.J."/>
            <person name="Rechtsteiner A."/>
            <person name="Rho M."/>
            <person name="Rogozin I.B."/>
            <person name="Sakarya O."/>
            <person name="Salamov A."/>
            <person name="Schaack S."/>
            <person name="Shapiro H."/>
            <person name="Shiga Y."/>
            <person name="Skalitzky C."/>
            <person name="Smith Z."/>
            <person name="Souvorov A."/>
            <person name="Sung W."/>
            <person name="Tang Z."/>
            <person name="Tsuchiya D."/>
            <person name="Tu H."/>
            <person name="Vos H."/>
            <person name="Wang M."/>
            <person name="Wolf Y.I."/>
            <person name="Yamagata H."/>
            <person name="Yamada T."/>
            <person name="Ye Y."/>
            <person name="Shaw J.R."/>
            <person name="Andrews J."/>
            <person name="Crease T.J."/>
            <person name="Tang H."/>
            <person name="Lucas S.M."/>
            <person name="Robertson H.M."/>
            <person name="Bork P."/>
            <person name="Koonin E.V."/>
            <person name="Zdobnov E.M."/>
            <person name="Grigoriev I.V."/>
            <person name="Lynch M."/>
            <person name="Boore J.L."/>
        </authorList>
    </citation>
    <scope>NUCLEOTIDE SEQUENCE [LARGE SCALE GENOMIC DNA]</scope>
</reference>
<comment type="similarity">
    <text evidence="2">Belongs to the shroom family.</text>
</comment>
<organism evidence="7 8">
    <name type="scientific">Daphnia pulex</name>
    <name type="common">Water flea</name>
    <dbReference type="NCBI Taxonomy" id="6669"/>
    <lineage>
        <taxon>Eukaryota</taxon>
        <taxon>Metazoa</taxon>
        <taxon>Ecdysozoa</taxon>
        <taxon>Arthropoda</taxon>
        <taxon>Crustacea</taxon>
        <taxon>Branchiopoda</taxon>
        <taxon>Diplostraca</taxon>
        <taxon>Cladocera</taxon>
        <taxon>Anomopoda</taxon>
        <taxon>Daphniidae</taxon>
        <taxon>Daphnia</taxon>
    </lineage>
</organism>
<dbReference type="OrthoDB" id="10063560at2759"/>
<dbReference type="PROSITE" id="PS51307">
    <property type="entry name" value="ASD2"/>
    <property type="match status" value="1"/>
</dbReference>
<evidence type="ECO:0000313" key="8">
    <source>
        <dbReference type="Proteomes" id="UP000000305"/>
    </source>
</evidence>
<dbReference type="GO" id="GO:0005856">
    <property type="term" value="C:cytoskeleton"/>
    <property type="evidence" value="ECO:0007669"/>
    <property type="project" value="UniProtKB-SubCell"/>
</dbReference>
<feature type="domain" description="ASD2" evidence="6">
    <location>
        <begin position="1"/>
        <end position="122"/>
    </location>
</feature>
<dbReference type="PANTHER" id="PTHR15012">
    <property type="entry name" value="APICAL PROTEIN/SHROOM-RELATED"/>
    <property type="match status" value="1"/>
</dbReference>
<dbReference type="PANTHER" id="PTHR15012:SF32">
    <property type="entry name" value="PROTEIN SHROOM"/>
    <property type="match status" value="1"/>
</dbReference>
<dbReference type="HOGENOM" id="CLU_092659_1_0_1"/>
<dbReference type="PhylomeDB" id="E9G0R0"/>
<evidence type="ECO:0000259" key="6">
    <source>
        <dbReference type="PROSITE" id="PS51307"/>
    </source>
</evidence>
<dbReference type="OMA" id="PNRGWPQ"/>
<dbReference type="EMBL" id="GL732528">
    <property type="protein sequence ID" value="EFX87359.1"/>
    <property type="molecule type" value="Genomic_DNA"/>
</dbReference>
<accession>E9G0R0</accession>
<dbReference type="STRING" id="6669.E9G0R0"/>
<evidence type="ECO:0000256" key="5">
    <source>
        <dbReference type="SAM" id="Coils"/>
    </source>
</evidence>
<keyword evidence="4" id="KW-0206">Cytoskeleton</keyword>
<dbReference type="InParanoid" id="E9G0R0"/>
<dbReference type="InterPro" id="IPR014799">
    <property type="entry name" value="ASD2_dom"/>
</dbReference>
<dbReference type="GO" id="GO:0051015">
    <property type="term" value="F:actin filament binding"/>
    <property type="evidence" value="ECO:0007669"/>
    <property type="project" value="InterPro"/>
</dbReference>
<dbReference type="Proteomes" id="UP000000305">
    <property type="component" value="Unassembled WGS sequence"/>
</dbReference>
<evidence type="ECO:0000313" key="7">
    <source>
        <dbReference type="EMBL" id="EFX87359.1"/>
    </source>
</evidence>
<evidence type="ECO:0000256" key="3">
    <source>
        <dbReference type="ARBA" id="ARBA00022490"/>
    </source>
</evidence>
<dbReference type="KEGG" id="dpx:DAPPUDRAFT_43813"/>
<dbReference type="Gene3D" id="6.10.250.3120">
    <property type="match status" value="1"/>
</dbReference>
<evidence type="ECO:0000256" key="4">
    <source>
        <dbReference type="ARBA" id="ARBA00023212"/>
    </source>
</evidence>
<comment type="subcellular location">
    <subcellularLocation>
        <location evidence="1">Cytoplasm</location>
        <location evidence="1">Cytoskeleton</location>
    </subcellularLocation>
</comment>
<name>E9G0R0_DAPPU</name>
<evidence type="ECO:0000256" key="2">
    <source>
        <dbReference type="ARBA" id="ARBA00006469"/>
    </source>
</evidence>
<keyword evidence="5" id="KW-0175">Coiled coil</keyword>
<keyword evidence="8" id="KW-1185">Reference proteome</keyword>
<dbReference type="eggNOG" id="ENOG502QUU2">
    <property type="taxonomic scope" value="Eukaryota"/>
</dbReference>